<keyword evidence="2" id="KW-0489">Methyltransferase</keyword>
<feature type="domain" description="Methyltransferase type 11" evidence="1">
    <location>
        <begin position="84"/>
        <end position="178"/>
    </location>
</feature>
<protein>
    <submittedName>
        <fullName evidence="2">Class I SAM-dependent methyltransferase</fullName>
        <ecNumber evidence="2">2.1.1.-</ecNumber>
    </submittedName>
</protein>
<dbReference type="CDD" id="cd02440">
    <property type="entry name" value="AdoMet_MTases"/>
    <property type="match status" value="1"/>
</dbReference>
<dbReference type="GO" id="GO:0032259">
    <property type="term" value="P:methylation"/>
    <property type="evidence" value="ECO:0007669"/>
    <property type="project" value="UniProtKB-KW"/>
</dbReference>
<keyword evidence="2" id="KW-0808">Transferase</keyword>
<dbReference type="EC" id="2.1.1.-" evidence="2"/>
<dbReference type="PANTHER" id="PTHR43591">
    <property type="entry name" value="METHYLTRANSFERASE"/>
    <property type="match status" value="1"/>
</dbReference>
<dbReference type="GO" id="GO:0008168">
    <property type="term" value="F:methyltransferase activity"/>
    <property type="evidence" value="ECO:0007669"/>
    <property type="project" value="UniProtKB-KW"/>
</dbReference>
<comment type="caution">
    <text evidence="2">The sequence shown here is derived from an EMBL/GenBank/DDBJ whole genome shotgun (WGS) entry which is preliminary data.</text>
</comment>
<name>A0ABV7JQV7_9ALTE</name>
<evidence type="ECO:0000313" key="3">
    <source>
        <dbReference type="Proteomes" id="UP001595477"/>
    </source>
</evidence>
<dbReference type="Pfam" id="PF08241">
    <property type="entry name" value="Methyltransf_11"/>
    <property type="match status" value="1"/>
</dbReference>
<evidence type="ECO:0000259" key="1">
    <source>
        <dbReference type="Pfam" id="PF08241"/>
    </source>
</evidence>
<proteinExistence type="predicted"/>
<organism evidence="2 3">
    <name type="scientific">Alteromonas oceani</name>
    <dbReference type="NCBI Taxonomy" id="2071609"/>
    <lineage>
        <taxon>Bacteria</taxon>
        <taxon>Pseudomonadati</taxon>
        <taxon>Pseudomonadota</taxon>
        <taxon>Gammaproteobacteria</taxon>
        <taxon>Alteromonadales</taxon>
        <taxon>Alteromonadaceae</taxon>
        <taxon>Alteromonas/Salinimonas group</taxon>
        <taxon>Alteromonas</taxon>
    </lineage>
</organism>
<gene>
    <name evidence="2" type="ORF">ACFOEW_00825</name>
</gene>
<dbReference type="Gene3D" id="3.40.50.150">
    <property type="entry name" value="Vaccinia Virus protein VP39"/>
    <property type="match status" value="1"/>
</dbReference>
<dbReference type="SUPFAM" id="SSF53335">
    <property type="entry name" value="S-adenosyl-L-methionine-dependent methyltransferases"/>
    <property type="match status" value="1"/>
</dbReference>
<keyword evidence="3" id="KW-1185">Reference proteome</keyword>
<dbReference type="PANTHER" id="PTHR43591:SF24">
    <property type="entry name" value="2-METHOXY-6-POLYPRENYL-1,4-BENZOQUINOL METHYLASE, MITOCHONDRIAL"/>
    <property type="match status" value="1"/>
</dbReference>
<reference evidence="3" key="1">
    <citation type="journal article" date="2019" name="Int. J. Syst. Evol. Microbiol.">
        <title>The Global Catalogue of Microorganisms (GCM) 10K type strain sequencing project: providing services to taxonomists for standard genome sequencing and annotation.</title>
        <authorList>
            <consortium name="The Broad Institute Genomics Platform"/>
            <consortium name="The Broad Institute Genome Sequencing Center for Infectious Disease"/>
            <person name="Wu L."/>
            <person name="Ma J."/>
        </authorList>
    </citation>
    <scope>NUCLEOTIDE SEQUENCE [LARGE SCALE GENOMIC DNA]</scope>
    <source>
        <strain evidence="3">KCTC 52449</strain>
    </source>
</reference>
<dbReference type="EMBL" id="JBHRSX010000005">
    <property type="protein sequence ID" value="MFC3200364.1"/>
    <property type="molecule type" value="Genomic_DNA"/>
</dbReference>
<accession>A0ABV7JQV7</accession>
<dbReference type="InterPro" id="IPR029063">
    <property type="entry name" value="SAM-dependent_MTases_sf"/>
</dbReference>
<dbReference type="Proteomes" id="UP001595477">
    <property type="component" value="Unassembled WGS sequence"/>
</dbReference>
<dbReference type="InterPro" id="IPR013216">
    <property type="entry name" value="Methyltransf_11"/>
</dbReference>
<dbReference type="RefSeq" id="WP_206427298.1">
    <property type="nucleotide sequence ID" value="NZ_JBHRSX010000005.1"/>
</dbReference>
<sequence length="320" mass="37007">MNISHLFSNEVQHLKSNLIIVTDSSEHENQSQNNESYSLQWKMVDEIEEKKKAWAMQKRWYLELYGFKTEANLKSFLTDKQVILDAGCGLGYKAAWFAELAPHATVIGMDFSESVYISSEYFQTHENLLFVRGDIADTGLKDNVIDYVSCDQVLQHTEVPENTLAEFNRILNPAGKLAVYVYRKKALPRELLDTHFREKTKELSYQEKLEFSVQLTELGRKLSELHIELDFPDIPVLGIKGGKQDLQRFIYWNFIKCFWNPELGEEISNSTNFDWYSPSNAYRYSKSEFIDMLANAGFDLDFLHEEEACYSGVANLLPNA</sequence>
<evidence type="ECO:0000313" key="2">
    <source>
        <dbReference type="EMBL" id="MFC3200364.1"/>
    </source>
</evidence>